<keyword evidence="3" id="KW-1185">Reference proteome</keyword>
<dbReference type="Proteomes" id="UP000236333">
    <property type="component" value="Unassembled WGS sequence"/>
</dbReference>
<organism evidence="2 3">
    <name type="scientific">Tetrabaena socialis</name>
    <dbReference type="NCBI Taxonomy" id="47790"/>
    <lineage>
        <taxon>Eukaryota</taxon>
        <taxon>Viridiplantae</taxon>
        <taxon>Chlorophyta</taxon>
        <taxon>core chlorophytes</taxon>
        <taxon>Chlorophyceae</taxon>
        <taxon>CS clade</taxon>
        <taxon>Chlamydomonadales</taxon>
        <taxon>Tetrabaenaceae</taxon>
        <taxon>Tetrabaena</taxon>
    </lineage>
</organism>
<gene>
    <name evidence="2" type="ORF">TSOC_005369</name>
</gene>
<accession>A0A2J8A6G1</accession>
<keyword evidence="1" id="KW-1133">Transmembrane helix</keyword>
<dbReference type="OrthoDB" id="531542at2759"/>
<feature type="transmembrane region" description="Helical" evidence="1">
    <location>
        <begin position="148"/>
        <end position="174"/>
    </location>
</feature>
<feature type="transmembrane region" description="Helical" evidence="1">
    <location>
        <begin position="12"/>
        <end position="34"/>
    </location>
</feature>
<evidence type="ECO:0000313" key="2">
    <source>
        <dbReference type="EMBL" id="PNH08109.1"/>
    </source>
</evidence>
<sequence length="196" mass="21606">MASNLNRILYAGLVFAQVFTFCAYVVVSAGAALLQKKANTLALFNGLNEADTKATIQVYNDVFQSTTYIVPYPQRPQYQFQYQWFIIQFELFVFLITASITVFPAAIHRVRPVALTFIASALVLVLDNINGIWFLLRSDLAKAVFDDYRIATAQAGLIMVGVANGLTIIFLGLYDGQEATAVPLSGKEDVAAHVRV</sequence>
<feature type="transmembrane region" description="Helical" evidence="1">
    <location>
        <begin position="84"/>
        <end position="107"/>
    </location>
</feature>
<evidence type="ECO:0000256" key="1">
    <source>
        <dbReference type="SAM" id="Phobius"/>
    </source>
</evidence>
<evidence type="ECO:0000313" key="3">
    <source>
        <dbReference type="Proteomes" id="UP000236333"/>
    </source>
</evidence>
<proteinExistence type="predicted"/>
<keyword evidence="1" id="KW-0472">Membrane</keyword>
<comment type="caution">
    <text evidence="2">The sequence shown here is derived from an EMBL/GenBank/DDBJ whole genome shotgun (WGS) entry which is preliminary data.</text>
</comment>
<dbReference type="EMBL" id="PGGS01000145">
    <property type="protein sequence ID" value="PNH08109.1"/>
    <property type="molecule type" value="Genomic_DNA"/>
</dbReference>
<name>A0A2J8A6G1_9CHLO</name>
<dbReference type="AlphaFoldDB" id="A0A2J8A6G1"/>
<reference evidence="2 3" key="1">
    <citation type="journal article" date="2017" name="Mol. Biol. Evol.">
        <title>The 4-celled Tetrabaena socialis nuclear genome reveals the essential components for genetic control of cell number at the origin of multicellularity in the volvocine lineage.</title>
        <authorList>
            <person name="Featherston J."/>
            <person name="Arakaki Y."/>
            <person name="Hanschen E.R."/>
            <person name="Ferris P.J."/>
            <person name="Michod R.E."/>
            <person name="Olson B.J.S.C."/>
            <person name="Nozaki H."/>
            <person name="Durand P.M."/>
        </authorList>
    </citation>
    <scope>NUCLEOTIDE SEQUENCE [LARGE SCALE GENOMIC DNA]</scope>
    <source>
        <strain evidence="2 3">NIES-571</strain>
    </source>
</reference>
<keyword evidence="1" id="KW-0812">Transmembrane</keyword>
<protein>
    <submittedName>
        <fullName evidence="2">Uncharacterized protein</fullName>
    </submittedName>
</protein>
<feature type="transmembrane region" description="Helical" evidence="1">
    <location>
        <begin position="113"/>
        <end position="136"/>
    </location>
</feature>